<accession>A0A1C2EAY4</accession>
<dbReference type="AlphaFoldDB" id="A0A1C2EAY4"/>
<evidence type="ECO:0000256" key="1">
    <source>
        <dbReference type="SAM" id="MobiDB-lite"/>
    </source>
</evidence>
<sequence>MVAAISRLASLLKQATSGEGRLPVAKPNPSEAELIRTLVKPTVGLRGNSQPAPFAAPSLPMPAGIVPAQKPAMPQVIDAYRAAIELEEPATAASQEAARARGATEPEAGLRPAPGQAPTRDEAVSGRAQPLPTLGLAVPLQAAPGRPAVDEVENRTTSRKRATAWAGGSKGNSTEIAVSARALGFGLAAFALLFLVVLVVF</sequence>
<keyword evidence="2" id="KW-1133">Transmembrane helix</keyword>
<dbReference type="EMBL" id="MDEO01000022">
    <property type="protein sequence ID" value="OCX24120.1"/>
    <property type="molecule type" value="Genomic_DNA"/>
</dbReference>
<reference evidence="3 4" key="1">
    <citation type="submission" date="2016-08" db="EMBL/GenBank/DDBJ databases">
        <title>Whole genome sequence of Mesorhizobium sp. strain UASWS1009 isolated from industrial sewage.</title>
        <authorList>
            <person name="Crovadore J."/>
            <person name="Calmin G."/>
            <person name="Chablais R."/>
            <person name="Cochard B."/>
            <person name="Lefort F."/>
        </authorList>
    </citation>
    <scope>NUCLEOTIDE SEQUENCE [LARGE SCALE GENOMIC DNA]</scope>
    <source>
        <strain evidence="3 4">UASWS1009</strain>
    </source>
</reference>
<dbReference type="RefSeq" id="WP_024926116.1">
    <property type="nucleotide sequence ID" value="NZ_MDEO01000022.1"/>
</dbReference>
<keyword evidence="4" id="KW-1185">Reference proteome</keyword>
<organism evidence="3 4">
    <name type="scientific">Mesorhizobium hungaricum</name>
    <dbReference type="NCBI Taxonomy" id="1566387"/>
    <lineage>
        <taxon>Bacteria</taxon>
        <taxon>Pseudomonadati</taxon>
        <taxon>Pseudomonadota</taxon>
        <taxon>Alphaproteobacteria</taxon>
        <taxon>Hyphomicrobiales</taxon>
        <taxon>Phyllobacteriaceae</taxon>
        <taxon>Mesorhizobium</taxon>
    </lineage>
</organism>
<gene>
    <name evidence="3" type="ORF">QV13_02315</name>
</gene>
<keyword evidence="2" id="KW-0812">Transmembrane</keyword>
<protein>
    <submittedName>
        <fullName evidence="3">Uncharacterized protein</fullName>
    </submittedName>
</protein>
<feature type="region of interest" description="Disordered" evidence="1">
    <location>
        <begin position="146"/>
        <end position="168"/>
    </location>
</feature>
<evidence type="ECO:0000313" key="3">
    <source>
        <dbReference type="EMBL" id="OCX24120.1"/>
    </source>
</evidence>
<feature type="region of interest" description="Disordered" evidence="1">
    <location>
        <begin position="91"/>
        <end position="123"/>
    </location>
</feature>
<evidence type="ECO:0000256" key="2">
    <source>
        <dbReference type="SAM" id="Phobius"/>
    </source>
</evidence>
<comment type="caution">
    <text evidence="3">The sequence shown here is derived from an EMBL/GenBank/DDBJ whole genome shotgun (WGS) entry which is preliminary data.</text>
</comment>
<name>A0A1C2EAY4_9HYPH</name>
<proteinExistence type="predicted"/>
<feature type="transmembrane region" description="Helical" evidence="2">
    <location>
        <begin position="182"/>
        <end position="200"/>
    </location>
</feature>
<keyword evidence="2" id="KW-0472">Membrane</keyword>
<evidence type="ECO:0000313" key="4">
    <source>
        <dbReference type="Proteomes" id="UP000094412"/>
    </source>
</evidence>
<dbReference type="Proteomes" id="UP000094412">
    <property type="component" value="Unassembled WGS sequence"/>
</dbReference>